<feature type="non-terminal residue" evidence="2">
    <location>
        <position position="24"/>
    </location>
</feature>
<name>A0A392VR79_9FABA</name>
<evidence type="ECO:0000313" key="2">
    <source>
        <dbReference type="EMBL" id="MCI88930.1"/>
    </source>
</evidence>
<dbReference type="EMBL" id="LXQA011206145">
    <property type="protein sequence ID" value="MCI88930.1"/>
    <property type="molecule type" value="Genomic_DNA"/>
</dbReference>
<feature type="region of interest" description="Disordered" evidence="1">
    <location>
        <begin position="1"/>
        <end position="24"/>
    </location>
</feature>
<organism evidence="2 3">
    <name type="scientific">Trifolium medium</name>
    <dbReference type="NCBI Taxonomy" id="97028"/>
    <lineage>
        <taxon>Eukaryota</taxon>
        <taxon>Viridiplantae</taxon>
        <taxon>Streptophyta</taxon>
        <taxon>Embryophyta</taxon>
        <taxon>Tracheophyta</taxon>
        <taxon>Spermatophyta</taxon>
        <taxon>Magnoliopsida</taxon>
        <taxon>eudicotyledons</taxon>
        <taxon>Gunneridae</taxon>
        <taxon>Pentapetalae</taxon>
        <taxon>rosids</taxon>
        <taxon>fabids</taxon>
        <taxon>Fabales</taxon>
        <taxon>Fabaceae</taxon>
        <taxon>Papilionoideae</taxon>
        <taxon>50 kb inversion clade</taxon>
        <taxon>NPAAA clade</taxon>
        <taxon>Hologalegina</taxon>
        <taxon>IRL clade</taxon>
        <taxon>Trifolieae</taxon>
        <taxon>Trifolium</taxon>
    </lineage>
</organism>
<feature type="compositionally biased region" description="Low complexity" evidence="1">
    <location>
        <begin position="10"/>
        <end position="24"/>
    </location>
</feature>
<keyword evidence="3" id="KW-1185">Reference proteome</keyword>
<evidence type="ECO:0000256" key="1">
    <source>
        <dbReference type="SAM" id="MobiDB-lite"/>
    </source>
</evidence>
<protein>
    <submittedName>
        <fullName evidence="2">Uncharacterized protein</fullName>
    </submittedName>
</protein>
<dbReference type="Proteomes" id="UP000265520">
    <property type="component" value="Unassembled WGS sequence"/>
</dbReference>
<reference evidence="2 3" key="1">
    <citation type="journal article" date="2018" name="Front. Plant Sci.">
        <title>Red Clover (Trifolium pratense) and Zigzag Clover (T. medium) - A Picture of Genomic Similarities and Differences.</title>
        <authorList>
            <person name="Dluhosova J."/>
            <person name="Istvanek J."/>
            <person name="Nedelnik J."/>
            <person name="Repkova J."/>
        </authorList>
    </citation>
    <scope>NUCLEOTIDE SEQUENCE [LARGE SCALE GENOMIC DNA]</scope>
    <source>
        <strain evidence="3">cv. 10/8</strain>
        <tissue evidence="2">Leaf</tissue>
    </source>
</reference>
<comment type="caution">
    <text evidence="2">The sequence shown here is derived from an EMBL/GenBank/DDBJ whole genome shotgun (WGS) entry which is preliminary data.</text>
</comment>
<accession>A0A392VR79</accession>
<sequence>MPLPLDRRSSLASPLPLSPCTAAI</sequence>
<dbReference type="AlphaFoldDB" id="A0A392VR79"/>
<proteinExistence type="predicted"/>
<evidence type="ECO:0000313" key="3">
    <source>
        <dbReference type="Proteomes" id="UP000265520"/>
    </source>
</evidence>